<keyword evidence="6" id="KW-1185">Reference proteome</keyword>
<name>A0ABQ6K1E8_9MICO</name>
<dbReference type="Pfam" id="PF01408">
    <property type="entry name" value="GFO_IDH_MocA"/>
    <property type="match status" value="1"/>
</dbReference>
<organism evidence="5 6">
    <name type="scientific">Pseudolysinimonas kribbensis</name>
    <dbReference type="NCBI Taxonomy" id="433641"/>
    <lineage>
        <taxon>Bacteria</taxon>
        <taxon>Bacillati</taxon>
        <taxon>Actinomycetota</taxon>
        <taxon>Actinomycetes</taxon>
        <taxon>Micrococcales</taxon>
        <taxon>Microbacteriaceae</taxon>
        <taxon>Pseudolysinimonas</taxon>
    </lineage>
</organism>
<dbReference type="Pfam" id="PF22725">
    <property type="entry name" value="GFO_IDH_MocA_C3"/>
    <property type="match status" value="1"/>
</dbReference>
<dbReference type="InterPro" id="IPR055170">
    <property type="entry name" value="GFO_IDH_MocA-like_dom"/>
</dbReference>
<dbReference type="Gene3D" id="3.40.50.720">
    <property type="entry name" value="NAD(P)-binding Rossmann-like Domain"/>
    <property type="match status" value="1"/>
</dbReference>
<dbReference type="SUPFAM" id="SSF51735">
    <property type="entry name" value="NAD(P)-binding Rossmann-fold domains"/>
    <property type="match status" value="1"/>
</dbReference>
<dbReference type="RefSeq" id="WP_284253132.1">
    <property type="nucleotide sequence ID" value="NZ_BSVB01000001.1"/>
</dbReference>
<dbReference type="InterPro" id="IPR050463">
    <property type="entry name" value="Gfo/Idh/MocA_oxidrdct_glycsds"/>
</dbReference>
<keyword evidence="2" id="KW-0520">NAD</keyword>
<comment type="caution">
    <text evidence="5">The sequence shown here is derived from an EMBL/GenBank/DDBJ whole genome shotgun (WGS) entry which is preliminary data.</text>
</comment>
<dbReference type="InterPro" id="IPR000683">
    <property type="entry name" value="Gfo/Idh/MocA-like_OxRdtase_N"/>
</dbReference>
<dbReference type="Proteomes" id="UP001157034">
    <property type="component" value="Unassembled WGS sequence"/>
</dbReference>
<keyword evidence="1" id="KW-0560">Oxidoreductase</keyword>
<dbReference type="PANTHER" id="PTHR43818:SF11">
    <property type="entry name" value="BCDNA.GH03377"/>
    <property type="match status" value="1"/>
</dbReference>
<sequence length="213" mass="23053">MRIGVLGAGVQGKLHAQTLAGLAEVELAGVADLLPDNRRWAHETLGVPVYDTLDELLPHVDALSICLPDHLHEQPTIAALDAGAHVLLEKPMALSTDACDRIAARVTDRTTLMIGHVLRFDPRVIRAKELIDAGAIGDVWDLQVWRCTSQAVGEGIWDRTGVHWFLGIHDVDLVRFLTGQELEVLSAVAASRFSQQADVVHSTLRLSGGGSSR</sequence>
<protein>
    <recommendedName>
        <fullName evidence="7">Gfo/Idh/MocA family oxidoreductase</fullName>
    </recommendedName>
</protein>
<reference evidence="6" key="1">
    <citation type="journal article" date="2019" name="Int. J. Syst. Evol. Microbiol.">
        <title>The Global Catalogue of Microorganisms (GCM) 10K type strain sequencing project: providing services to taxonomists for standard genome sequencing and annotation.</title>
        <authorList>
            <consortium name="The Broad Institute Genomics Platform"/>
            <consortium name="The Broad Institute Genome Sequencing Center for Infectious Disease"/>
            <person name="Wu L."/>
            <person name="Ma J."/>
        </authorList>
    </citation>
    <scope>NUCLEOTIDE SEQUENCE [LARGE SCALE GENOMIC DNA]</scope>
    <source>
        <strain evidence="6">NBRC 108894</strain>
    </source>
</reference>
<dbReference type="PANTHER" id="PTHR43818">
    <property type="entry name" value="BCDNA.GH03377"/>
    <property type="match status" value="1"/>
</dbReference>
<evidence type="ECO:0000259" key="4">
    <source>
        <dbReference type="Pfam" id="PF22725"/>
    </source>
</evidence>
<feature type="domain" description="GFO/IDH/MocA-like oxidoreductase" evidence="4">
    <location>
        <begin position="125"/>
        <end position="209"/>
    </location>
</feature>
<accession>A0ABQ6K1E8</accession>
<evidence type="ECO:0000313" key="5">
    <source>
        <dbReference type="EMBL" id="GMA94124.1"/>
    </source>
</evidence>
<evidence type="ECO:0000256" key="2">
    <source>
        <dbReference type="ARBA" id="ARBA00023027"/>
    </source>
</evidence>
<evidence type="ECO:0000256" key="1">
    <source>
        <dbReference type="ARBA" id="ARBA00023002"/>
    </source>
</evidence>
<feature type="domain" description="Gfo/Idh/MocA-like oxidoreductase N-terminal" evidence="3">
    <location>
        <begin position="1"/>
        <end position="110"/>
    </location>
</feature>
<dbReference type="Gene3D" id="3.30.360.10">
    <property type="entry name" value="Dihydrodipicolinate Reductase, domain 2"/>
    <property type="match status" value="1"/>
</dbReference>
<dbReference type="SUPFAM" id="SSF55347">
    <property type="entry name" value="Glyceraldehyde-3-phosphate dehydrogenase-like, C-terminal domain"/>
    <property type="match status" value="1"/>
</dbReference>
<evidence type="ECO:0000259" key="3">
    <source>
        <dbReference type="Pfam" id="PF01408"/>
    </source>
</evidence>
<gene>
    <name evidence="5" type="ORF">GCM10025881_09480</name>
</gene>
<evidence type="ECO:0000313" key="6">
    <source>
        <dbReference type="Proteomes" id="UP001157034"/>
    </source>
</evidence>
<proteinExistence type="predicted"/>
<dbReference type="EMBL" id="BSVB01000001">
    <property type="protein sequence ID" value="GMA94124.1"/>
    <property type="molecule type" value="Genomic_DNA"/>
</dbReference>
<dbReference type="InterPro" id="IPR036291">
    <property type="entry name" value="NAD(P)-bd_dom_sf"/>
</dbReference>
<evidence type="ECO:0008006" key="7">
    <source>
        <dbReference type="Google" id="ProtNLM"/>
    </source>
</evidence>